<organism evidence="3">
    <name type="scientific">Anopheles coluzzii</name>
    <name type="common">African malaria mosquito</name>
    <dbReference type="NCBI Taxonomy" id="1518534"/>
    <lineage>
        <taxon>Eukaryota</taxon>
        <taxon>Metazoa</taxon>
        <taxon>Ecdysozoa</taxon>
        <taxon>Arthropoda</taxon>
        <taxon>Hexapoda</taxon>
        <taxon>Insecta</taxon>
        <taxon>Pterygota</taxon>
        <taxon>Neoptera</taxon>
        <taxon>Endopterygota</taxon>
        <taxon>Diptera</taxon>
        <taxon>Nematocera</taxon>
        <taxon>Culicoidea</taxon>
        <taxon>Culicidae</taxon>
        <taxon>Anophelinae</taxon>
        <taxon>Anopheles</taxon>
    </lineage>
</organism>
<dbReference type="EnsemblMetazoa" id="ACOM035255-RA">
    <property type="protein sequence ID" value="ACOM035255-PA.1"/>
    <property type="gene ID" value="ACOM035255"/>
</dbReference>
<feature type="compositionally biased region" description="Basic and acidic residues" evidence="1">
    <location>
        <begin position="87"/>
        <end position="98"/>
    </location>
</feature>
<evidence type="ECO:0000256" key="1">
    <source>
        <dbReference type="SAM" id="MobiDB-lite"/>
    </source>
</evidence>
<keyword evidence="2" id="KW-0472">Membrane</keyword>
<keyword evidence="2" id="KW-1133">Transmembrane helix</keyword>
<sequence length="115" mass="12370">MKPGKPSYHIFLISCPEPGTSIPNFCSFHLLHCLVVVVLVALLLLLLLSPPTVSMRISVGTIRSVCIPWCIHDALAGGEDWPAHQTPLEHPRGAETMRVKSGMRTSGSGSTANGR</sequence>
<name>A0A8W7PQT9_ANOCL</name>
<feature type="transmembrane region" description="Helical" evidence="2">
    <location>
        <begin position="28"/>
        <end position="48"/>
    </location>
</feature>
<feature type="region of interest" description="Disordered" evidence="1">
    <location>
        <begin position="82"/>
        <end position="115"/>
    </location>
</feature>
<evidence type="ECO:0000256" key="2">
    <source>
        <dbReference type="SAM" id="Phobius"/>
    </source>
</evidence>
<keyword evidence="2" id="KW-0812">Transmembrane</keyword>
<accession>A0A8W7PQT9</accession>
<feature type="compositionally biased region" description="Polar residues" evidence="1">
    <location>
        <begin position="103"/>
        <end position="115"/>
    </location>
</feature>
<reference evidence="3" key="1">
    <citation type="submission" date="2022-08" db="UniProtKB">
        <authorList>
            <consortium name="EnsemblMetazoa"/>
        </authorList>
    </citation>
    <scope>IDENTIFICATION</scope>
</reference>
<proteinExistence type="predicted"/>
<evidence type="ECO:0000313" key="3">
    <source>
        <dbReference type="EnsemblMetazoa" id="ACOM035255-PA.1"/>
    </source>
</evidence>
<protein>
    <submittedName>
        <fullName evidence="3">Uncharacterized protein</fullName>
    </submittedName>
</protein>
<dbReference type="AlphaFoldDB" id="A0A8W7PQT9"/>
<dbReference type="Proteomes" id="UP000075882">
    <property type="component" value="Unassembled WGS sequence"/>
</dbReference>